<dbReference type="FunFam" id="3.40.1080.20:FF:000002">
    <property type="entry name" value="Acetyl-CoA hydrolase/transferase"/>
    <property type="match status" value="1"/>
</dbReference>
<sequence>MISPSSITILRRITRKQSRPWQISVNNFFSYANEIAHPLQRKPPNVTPKEAVKCIKSGHTVFCQGAAATPNVLISAMVEHAKENRLEDITVCHMHTEGPAAYCEPENSEIFRSSSFFMGGNVRKAVAEGRGDNFSIFLHEIPLLFYKKIVRPDVSLINVSPPDRHGFCSLGTSVDCVRAALLHSKQIVAQVNKQMPRTYGDACIHSSHFDAMTEVDVKLPQHGGKPGEKELKIGKLIAENLVCDGATLQMGIGVIPDAVLVALHNHKDLGIHSEMFANGVVDLVKAGAVTNRLKKMHQGRIVGSFLIGDQALYDFVNDNVSIEMYAIDYVNSVSVIKQLPRMTAINSAIEVDLTGQVCSDSIGARFYSGFGGQVDFIRGAAEGIDGKGVPIIAIPSVTNKGESKIVPMLKPGAGVVTSRAHVHYVVTENGIASLFGKNMRQRAYELIKVAHPDHQEKLEKAACDRLKVKPSSC</sequence>
<dbReference type="InterPro" id="IPR026888">
    <property type="entry name" value="AcetylCoA_hyd_C"/>
</dbReference>
<dbReference type="InterPro" id="IPR038460">
    <property type="entry name" value="AcetylCoA_hyd_C_sf"/>
</dbReference>
<dbReference type="GO" id="GO:0006083">
    <property type="term" value="P:acetate metabolic process"/>
    <property type="evidence" value="ECO:0007669"/>
    <property type="project" value="InterPro"/>
</dbReference>
<dbReference type="KEGG" id="scac:106091904"/>
<keyword evidence="2" id="KW-0808">Transferase</keyword>
<feature type="domain" description="Acetyl-CoA hydrolase/transferase N-terminal" evidence="3">
    <location>
        <begin position="48"/>
        <end position="214"/>
    </location>
</feature>
<name>A0A1I8NZW1_STOCA</name>
<dbReference type="Proteomes" id="UP000095300">
    <property type="component" value="Unassembled WGS sequence"/>
</dbReference>
<dbReference type="AlphaFoldDB" id="A0A1I8NZW1"/>
<dbReference type="InterPro" id="IPR003702">
    <property type="entry name" value="ActCoA_hydro_N"/>
</dbReference>
<dbReference type="InterPro" id="IPR037171">
    <property type="entry name" value="NagB/RpiA_transferase-like"/>
</dbReference>
<dbReference type="Gene3D" id="3.40.1080.20">
    <property type="entry name" value="Acetyl-CoA hydrolase/transferase C-terminal domain"/>
    <property type="match status" value="1"/>
</dbReference>
<dbReference type="OrthoDB" id="10250396at2759"/>
<proteinExistence type="inferred from homology"/>
<evidence type="ECO:0000259" key="3">
    <source>
        <dbReference type="Pfam" id="PF02550"/>
    </source>
</evidence>
<feature type="domain" description="Acetyl-CoA hydrolase/transferase C-terminal" evidence="4">
    <location>
        <begin position="308"/>
        <end position="462"/>
    </location>
</feature>
<dbReference type="InterPro" id="IPR046433">
    <property type="entry name" value="ActCoA_hydro"/>
</dbReference>
<dbReference type="GO" id="GO:0008775">
    <property type="term" value="F:acetate CoA-transferase activity"/>
    <property type="evidence" value="ECO:0007669"/>
    <property type="project" value="InterPro"/>
</dbReference>
<evidence type="ECO:0000259" key="4">
    <source>
        <dbReference type="Pfam" id="PF13336"/>
    </source>
</evidence>
<evidence type="ECO:0000256" key="2">
    <source>
        <dbReference type="ARBA" id="ARBA00022679"/>
    </source>
</evidence>
<dbReference type="VEuPathDB" id="VectorBase:SCAU003570"/>
<protein>
    <submittedName>
        <fullName evidence="5">Uncharacterized protein</fullName>
    </submittedName>
</protein>
<dbReference type="STRING" id="35570.A0A1I8NZW1"/>
<dbReference type="GO" id="GO:0005739">
    <property type="term" value="C:mitochondrion"/>
    <property type="evidence" value="ECO:0007669"/>
    <property type="project" value="TreeGrafter"/>
</dbReference>
<reference evidence="5" key="1">
    <citation type="submission" date="2020-05" db="UniProtKB">
        <authorList>
            <consortium name="EnsemblMetazoa"/>
        </authorList>
    </citation>
    <scope>IDENTIFICATION</scope>
    <source>
        <strain evidence="5">USDA</strain>
    </source>
</reference>
<evidence type="ECO:0000313" key="6">
    <source>
        <dbReference type="Proteomes" id="UP000095300"/>
    </source>
</evidence>
<accession>A0A1I8NZW1</accession>
<dbReference type="PANTHER" id="PTHR21432:SF20">
    <property type="entry name" value="ACETYL-COA HYDROLASE"/>
    <property type="match status" value="1"/>
</dbReference>
<comment type="similarity">
    <text evidence="1">Belongs to the acetyl-CoA hydrolase/transferase family.</text>
</comment>
<evidence type="ECO:0000256" key="1">
    <source>
        <dbReference type="ARBA" id="ARBA00009632"/>
    </source>
</evidence>
<dbReference type="Pfam" id="PF13336">
    <property type="entry name" value="AcetylCoA_hyd_C"/>
    <property type="match status" value="1"/>
</dbReference>
<dbReference type="EnsemblMetazoa" id="SCAU003570-RA">
    <property type="protein sequence ID" value="SCAU003570-PA"/>
    <property type="gene ID" value="SCAU003570"/>
</dbReference>
<dbReference type="Gene3D" id="3.30.750.70">
    <property type="entry name" value="4-hydroxybutyrate coenzyme like domains"/>
    <property type="match status" value="1"/>
</dbReference>
<dbReference type="Pfam" id="PF02550">
    <property type="entry name" value="AcetylCoA_hydro"/>
    <property type="match status" value="1"/>
</dbReference>
<gene>
    <name evidence="5" type="primary">106091904</name>
</gene>
<organism evidence="5 6">
    <name type="scientific">Stomoxys calcitrans</name>
    <name type="common">Stable fly</name>
    <name type="synonym">Conops calcitrans</name>
    <dbReference type="NCBI Taxonomy" id="35570"/>
    <lineage>
        <taxon>Eukaryota</taxon>
        <taxon>Metazoa</taxon>
        <taxon>Ecdysozoa</taxon>
        <taxon>Arthropoda</taxon>
        <taxon>Hexapoda</taxon>
        <taxon>Insecta</taxon>
        <taxon>Pterygota</taxon>
        <taxon>Neoptera</taxon>
        <taxon>Endopterygota</taxon>
        <taxon>Diptera</taxon>
        <taxon>Brachycera</taxon>
        <taxon>Muscomorpha</taxon>
        <taxon>Muscoidea</taxon>
        <taxon>Muscidae</taxon>
        <taxon>Stomoxys</taxon>
    </lineage>
</organism>
<dbReference type="Gene3D" id="3.40.1080.10">
    <property type="entry name" value="Glutaconate Coenzyme A-transferase"/>
    <property type="match status" value="1"/>
</dbReference>
<dbReference type="PANTHER" id="PTHR21432">
    <property type="entry name" value="ACETYL-COA HYDROLASE-RELATED"/>
    <property type="match status" value="1"/>
</dbReference>
<dbReference type="SUPFAM" id="SSF100950">
    <property type="entry name" value="NagB/RpiA/CoA transferase-like"/>
    <property type="match status" value="2"/>
</dbReference>
<keyword evidence="6" id="KW-1185">Reference proteome</keyword>
<evidence type="ECO:0000313" key="5">
    <source>
        <dbReference type="EnsemblMetazoa" id="SCAU003570-PA"/>
    </source>
</evidence>